<dbReference type="AlphaFoldDB" id="A0A9Q3DRS2"/>
<comment type="caution">
    <text evidence="1">The sequence shown here is derived from an EMBL/GenBank/DDBJ whole genome shotgun (WGS) entry which is preliminary data.</text>
</comment>
<dbReference type="EMBL" id="AVOT02018498">
    <property type="protein sequence ID" value="MBW0505431.1"/>
    <property type="molecule type" value="Genomic_DNA"/>
</dbReference>
<gene>
    <name evidence="1" type="ORF">O181_045146</name>
</gene>
<accession>A0A9Q3DRS2</accession>
<organism evidence="1 2">
    <name type="scientific">Austropuccinia psidii MF-1</name>
    <dbReference type="NCBI Taxonomy" id="1389203"/>
    <lineage>
        <taxon>Eukaryota</taxon>
        <taxon>Fungi</taxon>
        <taxon>Dikarya</taxon>
        <taxon>Basidiomycota</taxon>
        <taxon>Pucciniomycotina</taxon>
        <taxon>Pucciniomycetes</taxon>
        <taxon>Pucciniales</taxon>
        <taxon>Sphaerophragmiaceae</taxon>
        <taxon>Austropuccinia</taxon>
    </lineage>
</organism>
<evidence type="ECO:0000313" key="1">
    <source>
        <dbReference type="EMBL" id="MBW0505431.1"/>
    </source>
</evidence>
<proteinExistence type="predicted"/>
<evidence type="ECO:0008006" key="3">
    <source>
        <dbReference type="Google" id="ProtNLM"/>
    </source>
</evidence>
<protein>
    <recommendedName>
        <fullName evidence="3">Retrovirus-related Pol polyprotein from transposon TNT 1-94</fullName>
    </recommendedName>
</protein>
<dbReference type="Proteomes" id="UP000765509">
    <property type="component" value="Unassembled WGS sequence"/>
</dbReference>
<reference evidence="1" key="1">
    <citation type="submission" date="2021-03" db="EMBL/GenBank/DDBJ databases">
        <title>Draft genome sequence of rust myrtle Austropuccinia psidii MF-1, a brazilian biotype.</title>
        <authorList>
            <person name="Quecine M.C."/>
            <person name="Pachon D.M.R."/>
            <person name="Bonatelli M.L."/>
            <person name="Correr F.H."/>
            <person name="Franceschini L.M."/>
            <person name="Leite T.F."/>
            <person name="Margarido G.R.A."/>
            <person name="Almeida C.A."/>
            <person name="Ferrarezi J.A."/>
            <person name="Labate C.A."/>
        </authorList>
    </citation>
    <scope>NUCLEOTIDE SEQUENCE</scope>
    <source>
        <strain evidence="1">MF-1</strain>
    </source>
</reference>
<evidence type="ECO:0000313" key="2">
    <source>
        <dbReference type="Proteomes" id="UP000765509"/>
    </source>
</evidence>
<keyword evidence="2" id="KW-1185">Reference proteome</keyword>
<sequence>MIVADNWDCKEDYNSPLPEKCDLTTLADNDDIIHQSDFISAIGALRYVVISTCPNIAFAINMLARNSKPLGQPHWECLQHILGYLNKMQYHDWVD</sequence>
<name>A0A9Q3DRS2_9BASI</name>